<sequence length="253" mass="28495">MSQIMAHRGARNLWAENSCLGFRKTARHGFDAIEFDLHLTDAGEIVVIHDPTLDRTTDGTGRTRDLTPDSRRALRLRGPDGTLIDEGVPSLEEVLEILAPHHETDLYVELKSDETGTPYPGLVERTVDTLRRLGLAERSVLHSFDIDVVRHIRAVAPDLRRLISVNRDWADRQGGIAAFLREVDDLVDIVGIHHELFEAEFDRIARLRPLKSCSVWTINDPALIRRWITRAPGFLVSDNPVLLRALMQEGVPA</sequence>
<dbReference type="PANTHER" id="PTHR46211:SF14">
    <property type="entry name" value="GLYCEROPHOSPHODIESTER PHOSPHODIESTERASE"/>
    <property type="match status" value="1"/>
</dbReference>
<dbReference type="Gene3D" id="3.20.20.190">
    <property type="entry name" value="Phosphatidylinositol (PI) phosphodiesterase"/>
    <property type="match status" value="1"/>
</dbReference>
<dbReference type="InterPro" id="IPR017946">
    <property type="entry name" value="PLC-like_Pdiesterase_TIM-brl"/>
</dbReference>
<proteinExistence type="predicted"/>
<evidence type="ECO:0000313" key="3">
    <source>
        <dbReference type="Proteomes" id="UP000218023"/>
    </source>
</evidence>
<dbReference type="GO" id="GO:0006629">
    <property type="term" value="P:lipid metabolic process"/>
    <property type="evidence" value="ECO:0007669"/>
    <property type="project" value="InterPro"/>
</dbReference>
<evidence type="ECO:0000313" key="2">
    <source>
        <dbReference type="EMBL" id="PAU98437.1"/>
    </source>
</evidence>
<gene>
    <name evidence="2" type="ORF">CK240_04500</name>
</gene>
<dbReference type="AlphaFoldDB" id="A0A2A2GN95"/>
<dbReference type="Pfam" id="PF03009">
    <property type="entry name" value="GDPD"/>
    <property type="match status" value="1"/>
</dbReference>
<dbReference type="SUPFAM" id="SSF51695">
    <property type="entry name" value="PLC-like phosphodiesterases"/>
    <property type="match status" value="1"/>
</dbReference>
<name>A0A2A2GN95_9RHOB</name>
<comment type="caution">
    <text evidence="2">The sequence shown here is derived from an EMBL/GenBank/DDBJ whole genome shotgun (WGS) entry which is preliminary data.</text>
</comment>
<protein>
    <submittedName>
        <fullName evidence="2">Glycerophosphodiester phosphodiesterase</fullName>
    </submittedName>
</protein>
<dbReference type="OrthoDB" id="9795622at2"/>
<dbReference type="GO" id="GO:0008081">
    <property type="term" value="F:phosphoric diester hydrolase activity"/>
    <property type="evidence" value="ECO:0007669"/>
    <property type="project" value="InterPro"/>
</dbReference>
<dbReference type="EMBL" id="NSJZ01000002">
    <property type="protein sequence ID" value="PAU98437.1"/>
    <property type="molecule type" value="Genomic_DNA"/>
</dbReference>
<dbReference type="InterPro" id="IPR030395">
    <property type="entry name" value="GP_PDE_dom"/>
</dbReference>
<feature type="domain" description="GP-PDE" evidence="1">
    <location>
        <begin position="2"/>
        <end position="247"/>
    </location>
</feature>
<evidence type="ECO:0000259" key="1">
    <source>
        <dbReference type="PROSITE" id="PS51704"/>
    </source>
</evidence>
<organism evidence="2 3">
    <name type="scientific">Paracoccus salipaludis</name>
    <dbReference type="NCBI Taxonomy" id="2032623"/>
    <lineage>
        <taxon>Bacteria</taxon>
        <taxon>Pseudomonadati</taxon>
        <taxon>Pseudomonadota</taxon>
        <taxon>Alphaproteobacteria</taxon>
        <taxon>Rhodobacterales</taxon>
        <taxon>Paracoccaceae</taxon>
        <taxon>Paracoccus</taxon>
    </lineage>
</organism>
<accession>A0A2A2GN95</accession>
<dbReference type="PROSITE" id="PS51704">
    <property type="entry name" value="GP_PDE"/>
    <property type="match status" value="1"/>
</dbReference>
<dbReference type="Proteomes" id="UP000218023">
    <property type="component" value="Unassembled WGS sequence"/>
</dbReference>
<keyword evidence="3" id="KW-1185">Reference proteome</keyword>
<dbReference type="PANTHER" id="PTHR46211">
    <property type="entry name" value="GLYCEROPHOSPHORYL DIESTER PHOSPHODIESTERASE"/>
    <property type="match status" value="1"/>
</dbReference>
<reference evidence="2 3" key="1">
    <citation type="submission" date="2017-09" db="EMBL/GenBank/DDBJ databases">
        <title>Paracoccus alkalisoli sp. nov., isolated from saline alkaline soil.</title>
        <authorList>
            <person name="Dong X."/>
            <person name="Zhang G."/>
        </authorList>
    </citation>
    <scope>NUCLEOTIDE SEQUENCE [LARGE SCALE GENOMIC DNA]</scope>
    <source>
        <strain evidence="2 3">WN007</strain>
    </source>
</reference>
<dbReference type="CDD" id="cd08565">
    <property type="entry name" value="GDPD_pAtGDE_like"/>
    <property type="match status" value="1"/>
</dbReference>